<evidence type="ECO:0000256" key="4">
    <source>
        <dbReference type="ARBA" id="ARBA00022547"/>
    </source>
</evidence>
<dbReference type="InterPro" id="IPR005864">
    <property type="entry name" value="ATP_synth_F0_bsu_bac"/>
</dbReference>
<evidence type="ECO:0000256" key="11">
    <source>
        <dbReference type="ARBA" id="ARBA00025198"/>
    </source>
</evidence>
<dbReference type="CDD" id="cd06503">
    <property type="entry name" value="ATP-synt_Fo_b"/>
    <property type="match status" value="1"/>
</dbReference>
<dbReference type="PANTHER" id="PTHR33445">
    <property type="entry name" value="ATP SYNTHASE SUBUNIT B', CHLOROPLASTIC"/>
    <property type="match status" value="1"/>
</dbReference>
<keyword evidence="3 13" id="KW-1003">Cell membrane</keyword>
<comment type="subcellular location">
    <subcellularLocation>
        <location evidence="13">Cell membrane</location>
        <topology evidence="13">Single-pass membrane protein</topology>
    </subcellularLocation>
    <subcellularLocation>
        <location evidence="12">Endomembrane system</location>
        <topology evidence="12">Single-pass membrane protein</topology>
    </subcellularLocation>
</comment>
<evidence type="ECO:0000256" key="8">
    <source>
        <dbReference type="ARBA" id="ARBA00023065"/>
    </source>
</evidence>
<sequence length="162" mass="18000">MSFSGLGTSLVQLAIFFILVFLVSKYALRPLLATMNERTNHIEGQISIAETNRAEAEKLVAEQKELLIATRTEAKEIIDRAKAQKEVEADKIMDKAKSQADQMLADAKKEIELEKMKALASLREEVGALSVQLAEKLVGETLDQKKQANLVNAYLDQVGRLQ</sequence>
<evidence type="ECO:0000256" key="5">
    <source>
        <dbReference type="ARBA" id="ARBA00022692"/>
    </source>
</evidence>
<evidence type="ECO:0000256" key="13">
    <source>
        <dbReference type="HAMAP-Rule" id="MF_01398"/>
    </source>
</evidence>
<gene>
    <name evidence="13" type="primary">atpF</name>
    <name evidence="15" type="ORF">EDD57_10881</name>
</gene>
<evidence type="ECO:0000256" key="3">
    <source>
        <dbReference type="ARBA" id="ARBA00022475"/>
    </source>
</evidence>
<dbReference type="HAMAP" id="MF_01398">
    <property type="entry name" value="ATP_synth_b_bprime"/>
    <property type="match status" value="1"/>
</dbReference>
<dbReference type="GO" id="GO:0012505">
    <property type="term" value="C:endomembrane system"/>
    <property type="evidence" value="ECO:0007669"/>
    <property type="project" value="UniProtKB-SubCell"/>
</dbReference>
<organism evidence="15 16">
    <name type="scientific">Baia soyae</name>
    <dbReference type="NCBI Taxonomy" id="1544746"/>
    <lineage>
        <taxon>Bacteria</taxon>
        <taxon>Bacillati</taxon>
        <taxon>Bacillota</taxon>
        <taxon>Bacilli</taxon>
        <taxon>Bacillales</taxon>
        <taxon>Thermoactinomycetaceae</taxon>
        <taxon>Baia</taxon>
    </lineage>
</organism>
<dbReference type="GO" id="GO:0046961">
    <property type="term" value="F:proton-transporting ATPase activity, rotational mechanism"/>
    <property type="evidence" value="ECO:0007669"/>
    <property type="project" value="TreeGrafter"/>
</dbReference>
<comment type="function">
    <text evidence="13">Component of the F(0) channel, it forms part of the peripheral stalk, linking F(1) to F(0).</text>
</comment>
<dbReference type="GO" id="GO:0045259">
    <property type="term" value="C:proton-transporting ATP synthase complex"/>
    <property type="evidence" value="ECO:0007669"/>
    <property type="project" value="UniProtKB-KW"/>
</dbReference>
<keyword evidence="8 13" id="KW-0406">Ion transport</keyword>
<keyword evidence="4 13" id="KW-0138">CF(0)</keyword>
<dbReference type="NCBIfam" id="TIGR01144">
    <property type="entry name" value="ATP_synt_b"/>
    <property type="match status" value="1"/>
</dbReference>
<dbReference type="GO" id="GO:0046933">
    <property type="term" value="F:proton-transporting ATP synthase activity, rotational mechanism"/>
    <property type="evidence" value="ECO:0007669"/>
    <property type="project" value="UniProtKB-UniRule"/>
</dbReference>
<evidence type="ECO:0000256" key="6">
    <source>
        <dbReference type="ARBA" id="ARBA00022781"/>
    </source>
</evidence>
<dbReference type="PANTHER" id="PTHR33445:SF1">
    <property type="entry name" value="ATP SYNTHASE SUBUNIT B"/>
    <property type="match status" value="1"/>
</dbReference>
<dbReference type="InterPro" id="IPR028987">
    <property type="entry name" value="ATP_synth_B-like_membr_sf"/>
</dbReference>
<evidence type="ECO:0000313" key="15">
    <source>
        <dbReference type="EMBL" id="TCP69512.1"/>
    </source>
</evidence>
<keyword evidence="16" id="KW-1185">Reference proteome</keyword>
<feature type="transmembrane region" description="Helical" evidence="13">
    <location>
        <begin position="6"/>
        <end position="28"/>
    </location>
</feature>
<evidence type="ECO:0000256" key="12">
    <source>
        <dbReference type="ARBA" id="ARBA00037847"/>
    </source>
</evidence>
<evidence type="ECO:0000256" key="9">
    <source>
        <dbReference type="ARBA" id="ARBA00023136"/>
    </source>
</evidence>
<evidence type="ECO:0000256" key="14">
    <source>
        <dbReference type="RuleBase" id="RU003848"/>
    </source>
</evidence>
<dbReference type="SUPFAM" id="SSF81573">
    <property type="entry name" value="F1F0 ATP synthase subunit B, membrane domain"/>
    <property type="match status" value="1"/>
</dbReference>
<dbReference type="InterPro" id="IPR050059">
    <property type="entry name" value="ATP_synthase_B_chain"/>
</dbReference>
<dbReference type="GO" id="GO:0005886">
    <property type="term" value="C:plasma membrane"/>
    <property type="evidence" value="ECO:0007669"/>
    <property type="project" value="UniProtKB-SubCell"/>
</dbReference>
<evidence type="ECO:0000256" key="2">
    <source>
        <dbReference type="ARBA" id="ARBA00022448"/>
    </source>
</evidence>
<evidence type="ECO:0000313" key="16">
    <source>
        <dbReference type="Proteomes" id="UP000294746"/>
    </source>
</evidence>
<name>A0A4R2S0U5_9BACL</name>
<accession>A0A4R2S0U5</accession>
<keyword evidence="10 13" id="KW-0066">ATP synthesis</keyword>
<keyword evidence="2 13" id="KW-0813">Transport</keyword>
<keyword evidence="6 13" id="KW-0375">Hydrogen ion transport</keyword>
<dbReference type="Proteomes" id="UP000294746">
    <property type="component" value="Unassembled WGS sequence"/>
</dbReference>
<reference evidence="15 16" key="1">
    <citation type="submission" date="2019-03" db="EMBL/GenBank/DDBJ databases">
        <title>Genomic Encyclopedia of Type Strains, Phase IV (KMG-IV): sequencing the most valuable type-strain genomes for metagenomic binning, comparative biology and taxonomic classification.</title>
        <authorList>
            <person name="Goeker M."/>
        </authorList>
    </citation>
    <scope>NUCLEOTIDE SEQUENCE [LARGE SCALE GENOMIC DNA]</scope>
    <source>
        <strain evidence="15 16">DSM 46831</strain>
    </source>
</reference>
<evidence type="ECO:0000256" key="10">
    <source>
        <dbReference type="ARBA" id="ARBA00023310"/>
    </source>
</evidence>
<dbReference type="Gene3D" id="1.20.5.620">
    <property type="entry name" value="F1F0 ATP synthase subunit B, membrane domain"/>
    <property type="match status" value="1"/>
</dbReference>
<dbReference type="Pfam" id="PF00430">
    <property type="entry name" value="ATP-synt_B"/>
    <property type="match status" value="1"/>
</dbReference>
<dbReference type="EMBL" id="SLXV01000008">
    <property type="protein sequence ID" value="TCP69512.1"/>
    <property type="molecule type" value="Genomic_DNA"/>
</dbReference>
<dbReference type="RefSeq" id="WP_243649436.1">
    <property type="nucleotide sequence ID" value="NZ_SLXV01000008.1"/>
</dbReference>
<evidence type="ECO:0000256" key="7">
    <source>
        <dbReference type="ARBA" id="ARBA00022989"/>
    </source>
</evidence>
<comment type="subunit">
    <text evidence="13">F-type ATPases have 2 components, F(1) - the catalytic core - and F(0) - the membrane proton channel. F(1) has five subunits: alpha(3), beta(3), gamma(1), delta(1), epsilon(1). F(0) has three main subunits: a(1), b(2) and c(10-14). The alpha and beta chains form an alternating ring which encloses part of the gamma chain. F(1) is attached to F(0) by a central stalk formed by the gamma and epsilon chains, while a peripheral stalk is formed by the delta and b chains.</text>
</comment>
<comment type="caution">
    <text evidence="15">The sequence shown here is derived from an EMBL/GenBank/DDBJ whole genome shotgun (WGS) entry which is preliminary data.</text>
</comment>
<protein>
    <recommendedName>
        <fullName evidence="13">ATP synthase subunit b</fullName>
    </recommendedName>
    <alternativeName>
        <fullName evidence="13">ATP synthase F(0) sector subunit b</fullName>
    </alternativeName>
    <alternativeName>
        <fullName evidence="13">ATPase subunit I</fullName>
    </alternativeName>
    <alternativeName>
        <fullName evidence="13">F-type ATPase subunit b</fullName>
        <shortName evidence="13">F-ATPase subunit b</shortName>
    </alternativeName>
</protein>
<dbReference type="InterPro" id="IPR002146">
    <property type="entry name" value="ATP_synth_b/b'su_bac/chlpt"/>
</dbReference>
<keyword evidence="7 13" id="KW-1133">Transmembrane helix</keyword>
<keyword evidence="5 13" id="KW-0812">Transmembrane</keyword>
<comment type="function">
    <text evidence="11 13">F(1)F(0) ATP synthase produces ATP from ADP in the presence of a proton or sodium gradient. F-type ATPases consist of two structural domains, F(1) containing the extramembraneous catalytic core and F(0) containing the membrane proton channel, linked together by a central stalk and a peripheral stalk. During catalysis, ATP synthesis in the catalytic domain of F(1) is coupled via a rotary mechanism of the central stalk subunits to proton translocation.</text>
</comment>
<comment type="similarity">
    <text evidence="1 13 14">Belongs to the ATPase B chain family.</text>
</comment>
<keyword evidence="9 13" id="KW-0472">Membrane</keyword>
<proteinExistence type="inferred from homology"/>
<evidence type="ECO:0000256" key="1">
    <source>
        <dbReference type="ARBA" id="ARBA00005513"/>
    </source>
</evidence>
<dbReference type="AlphaFoldDB" id="A0A4R2S0U5"/>